<protein>
    <submittedName>
        <fullName evidence="1">Uncharacterized protein</fullName>
    </submittedName>
</protein>
<accession>A0A0W0V2I2</accession>
<gene>
    <name evidence="1" type="ORF">Lisr_2552</name>
</gene>
<evidence type="ECO:0000313" key="1">
    <source>
        <dbReference type="EMBL" id="KTD14324.1"/>
    </source>
</evidence>
<dbReference type="AlphaFoldDB" id="A0A0W0V2I2"/>
<reference evidence="1 2" key="1">
    <citation type="submission" date="2015-11" db="EMBL/GenBank/DDBJ databases">
        <title>Genomic analysis of 38 Legionella species identifies large and diverse effector repertoires.</title>
        <authorList>
            <person name="Burstein D."/>
            <person name="Amaro F."/>
            <person name="Zusman T."/>
            <person name="Lifshitz Z."/>
            <person name="Cohen O."/>
            <person name="Gilbert J.A."/>
            <person name="Pupko T."/>
            <person name="Shuman H.A."/>
            <person name="Segal G."/>
        </authorList>
    </citation>
    <scope>NUCLEOTIDE SEQUENCE [LARGE SCALE GENOMIC DNA]</scope>
    <source>
        <strain evidence="1 2">Bercovier 4</strain>
    </source>
</reference>
<dbReference type="Proteomes" id="UP000054761">
    <property type="component" value="Unassembled WGS sequence"/>
</dbReference>
<dbReference type="STRING" id="454.Lisr_2552"/>
<sequence length="66" mass="7621">MWCIPTFDADYVAHMEEILDLYFKPEDPLQPVVNLDEAMKQQITDTHDSILASPVKQQSKIMNIDV</sequence>
<dbReference type="EMBL" id="LNYH01000149">
    <property type="protein sequence ID" value="KTD14324.1"/>
    <property type="molecule type" value="Genomic_DNA"/>
</dbReference>
<comment type="caution">
    <text evidence="1">The sequence shown here is derived from an EMBL/GenBank/DDBJ whole genome shotgun (WGS) entry which is preliminary data.</text>
</comment>
<dbReference type="PATRIC" id="fig|454.4.peg.2798"/>
<name>A0A0W0V2I2_9GAMM</name>
<evidence type="ECO:0000313" key="2">
    <source>
        <dbReference type="Proteomes" id="UP000054761"/>
    </source>
</evidence>
<keyword evidence="2" id="KW-1185">Reference proteome</keyword>
<proteinExistence type="predicted"/>
<organism evidence="1 2">
    <name type="scientific">Legionella israelensis</name>
    <dbReference type="NCBI Taxonomy" id="454"/>
    <lineage>
        <taxon>Bacteria</taxon>
        <taxon>Pseudomonadati</taxon>
        <taxon>Pseudomonadota</taxon>
        <taxon>Gammaproteobacteria</taxon>
        <taxon>Legionellales</taxon>
        <taxon>Legionellaceae</taxon>
        <taxon>Legionella</taxon>
    </lineage>
</organism>